<organism evidence="3 4">
    <name type="scientific">Panagrellus redivivus</name>
    <name type="common">Microworm</name>
    <dbReference type="NCBI Taxonomy" id="6233"/>
    <lineage>
        <taxon>Eukaryota</taxon>
        <taxon>Metazoa</taxon>
        <taxon>Ecdysozoa</taxon>
        <taxon>Nematoda</taxon>
        <taxon>Chromadorea</taxon>
        <taxon>Rhabditida</taxon>
        <taxon>Tylenchina</taxon>
        <taxon>Panagrolaimomorpha</taxon>
        <taxon>Panagrolaimoidea</taxon>
        <taxon>Panagrolaimidae</taxon>
        <taxon>Panagrellus</taxon>
    </lineage>
</organism>
<reference evidence="4" key="2">
    <citation type="submission" date="2020-10" db="UniProtKB">
        <authorList>
            <consortium name="WormBaseParasite"/>
        </authorList>
    </citation>
    <scope>IDENTIFICATION</scope>
</reference>
<keyword evidence="2" id="KW-0812">Transmembrane</keyword>
<name>A0A7E4V5M1_PANRE</name>
<keyword evidence="3" id="KW-1185">Reference proteome</keyword>
<dbReference type="AlphaFoldDB" id="A0A7E4V5M1"/>
<feature type="compositionally biased region" description="Pro residues" evidence="1">
    <location>
        <begin position="205"/>
        <end position="218"/>
    </location>
</feature>
<accession>A0A7E4V5M1</accession>
<evidence type="ECO:0000313" key="4">
    <source>
        <dbReference type="WBParaSite" id="Pan_g16945.t1"/>
    </source>
</evidence>
<feature type="region of interest" description="Disordered" evidence="1">
    <location>
        <begin position="156"/>
        <end position="225"/>
    </location>
</feature>
<evidence type="ECO:0000313" key="3">
    <source>
        <dbReference type="Proteomes" id="UP000492821"/>
    </source>
</evidence>
<evidence type="ECO:0000256" key="1">
    <source>
        <dbReference type="SAM" id="MobiDB-lite"/>
    </source>
</evidence>
<protein>
    <submittedName>
        <fullName evidence="4">Bestrophin homolog</fullName>
    </submittedName>
</protein>
<keyword evidence="2" id="KW-1133">Transmembrane helix</keyword>
<dbReference type="WBParaSite" id="Pan_g16945.t1">
    <property type="protein sequence ID" value="Pan_g16945.t1"/>
    <property type="gene ID" value="Pan_g16945"/>
</dbReference>
<evidence type="ECO:0000256" key="2">
    <source>
        <dbReference type="SAM" id="Phobius"/>
    </source>
</evidence>
<reference evidence="3" key="1">
    <citation type="journal article" date="2013" name="Genetics">
        <title>The draft genome and transcriptome of Panagrellus redivivus are shaped by the harsh demands of a free-living lifestyle.</title>
        <authorList>
            <person name="Srinivasan J."/>
            <person name="Dillman A.R."/>
            <person name="Macchietto M.G."/>
            <person name="Heikkinen L."/>
            <person name="Lakso M."/>
            <person name="Fracchia K.M."/>
            <person name="Antoshechkin I."/>
            <person name="Mortazavi A."/>
            <person name="Wong G."/>
            <person name="Sternberg P.W."/>
        </authorList>
    </citation>
    <scope>NUCLEOTIDE SEQUENCE [LARGE SCALE GENOMIC DNA]</scope>
    <source>
        <strain evidence="3">MT8872</strain>
    </source>
</reference>
<dbReference type="Proteomes" id="UP000492821">
    <property type="component" value="Unassembled WGS sequence"/>
</dbReference>
<keyword evidence="2" id="KW-0472">Membrane</keyword>
<feature type="transmembrane region" description="Helical" evidence="2">
    <location>
        <begin position="51"/>
        <end position="69"/>
    </location>
</feature>
<sequence>MSLFLKSIIRNLDVIFHLLLCVILYILYRLLVPLCNFRIDEIHYLYPCLQSLKGILLFVFVHFGFYIGIRQGHRHEYLNRCYTVANDDIVDDLSLRLKIERRIFEAIADSHGVDFLANAHAERAQFVPANSTYVTDTFLPPREGILRRRKYVHIKEPVLDPPPKAPPQRKTGTAPGAVKGLLPSPTPPTSDNIDSVHKDAETTKKPPPGSEPVPPPALPTNLSPK</sequence>
<proteinExistence type="predicted"/>
<feature type="compositionally biased region" description="Basic and acidic residues" evidence="1">
    <location>
        <begin position="194"/>
        <end position="204"/>
    </location>
</feature>
<feature type="transmembrane region" description="Helical" evidence="2">
    <location>
        <begin position="12"/>
        <end position="31"/>
    </location>
</feature>